<gene>
    <name evidence="2" type="ORF">OBBRIDRAFT_541475</name>
</gene>
<dbReference type="AlphaFoldDB" id="A0A8E2J649"/>
<keyword evidence="1" id="KW-0732">Signal</keyword>
<evidence type="ECO:0000256" key="1">
    <source>
        <dbReference type="SAM" id="SignalP"/>
    </source>
</evidence>
<feature type="signal peptide" evidence="1">
    <location>
        <begin position="1"/>
        <end position="21"/>
    </location>
</feature>
<evidence type="ECO:0000313" key="2">
    <source>
        <dbReference type="EMBL" id="OCH95627.1"/>
    </source>
</evidence>
<dbReference type="EMBL" id="KV722335">
    <property type="protein sequence ID" value="OCH95627.1"/>
    <property type="molecule type" value="Genomic_DNA"/>
</dbReference>
<protein>
    <submittedName>
        <fullName evidence="2">Uncharacterized protein</fullName>
    </submittedName>
</protein>
<organism evidence="2 3">
    <name type="scientific">Obba rivulosa</name>
    <dbReference type="NCBI Taxonomy" id="1052685"/>
    <lineage>
        <taxon>Eukaryota</taxon>
        <taxon>Fungi</taxon>
        <taxon>Dikarya</taxon>
        <taxon>Basidiomycota</taxon>
        <taxon>Agaricomycotina</taxon>
        <taxon>Agaricomycetes</taxon>
        <taxon>Polyporales</taxon>
        <taxon>Gelatoporiaceae</taxon>
        <taxon>Obba</taxon>
    </lineage>
</organism>
<name>A0A8E2J649_9APHY</name>
<reference evidence="2 3" key="1">
    <citation type="submission" date="2016-07" db="EMBL/GenBank/DDBJ databases">
        <title>Draft genome of the white-rot fungus Obba rivulosa 3A-2.</title>
        <authorList>
            <consortium name="DOE Joint Genome Institute"/>
            <person name="Miettinen O."/>
            <person name="Riley R."/>
            <person name="Acob R."/>
            <person name="Barry K."/>
            <person name="Cullen D."/>
            <person name="De Vries R."/>
            <person name="Hainaut M."/>
            <person name="Hatakka A."/>
            <person name="Henrissat B."/>
            <person name="Hilden K."/>
            <person name="Kuo R."/>
            <person name="Labutti K."/>
            <person name="Lipzen A."/>
            <person name="Makela M.R."/>
            <person name="Sandor L."/>
            <person name="Spatafora J.W."/>
            <person name="Grigoriev I.V."/>
            <person name="Hibbett D.S."/>
        </authorList>
    </citation>
    <scope>NUCLEOTIDE SEQUENCE [LARGE SCALE GENOMIC DNA]</scope>
    <source>
        <strain evidence="2 3">3A-2</strain>
    </source>
</reference>
<dbReference type="Proteomes" id="UP000250043">
    <property type="component" value="Unassembled WGS sequence"/>
</dbReference>
<keyword evidence="3" id="KW-1185">Reference proteome</keyword>
<dbReference type="PROSITE" id="PS51257">
    <property type="entry name" value="PROKAR_LIPOPROTEIN"/>
    <property type="match status" value="1"/>
</dbReference>
<evidence type="ECO:0000313" key="3">
    <source>
        <dbReference type="Proteomes" id="UP000250043"/>
    </source>
</evidence>
<accession>A0A8E2J649</accession>
<feature type="chain" id="PRO_5034787340" evidence="1">
    <location>
        <begin position="22"/>
        <end position="159"/>
    </location>
</feature>
<sequence>MPRTWSWVKIEAAFTLQICLAATSCDSSYADTARSACAAPRPLPSGPERIGSLQSVPAGRHRLSRAQAKMSLPQKCESTGDIMLRDEGLGDNSPLYRYGNRDASGKLDGAAVGPDTSHISFRDECALSGRPIPVYTCTSWNVRDVSIGNFVRLSQPSTD</sequence>
<proteinExistence type="predicted"/>